<accession>A0A2N7W615</accession>
<dbReference type="InterPro" id="IPR039425">
    <property type="entry name" value="RNA_pol_sigma-70-like"/>
</dbReference>
<dbReference type="RefSeq" id="WP_102635727.1">
    <property type="nucleotide sequence ID" value="NZ_CADIJZ010000023.1"/>
</dbReference>
<dbReference type="Gene3D" id="1.10.10.10">
    <property type="entry name" value="Winged helix-like DNA-binding domain superfamily/Winged helix DNA-binding domain"/>
    <property type="match status" value="1"/>
</dbReference>
<evidence type="ECO:0000256" key="1">
    <source>
        <dbReference type="ARBA" id="ARBA00010641"/>
    </source>
</evidence>
<dbReference type="PANTHER" id="PTHR43133">
    <property type="entry name" value="RNA POLYMERASE ECF-TYPE SIGMA FACTO"/>
    <property type="match status" value="1"/>
</dbReference>
<evidence type="ECO:0000313" key="9">
    <source>
        <dbReference type="Proteomes" id="UP000494205"/>
    </source>
</evidence>
<dbReference type="Gene3D" id="1.10.1740.10">
    <property type="match status" value="1"/>
</dbReference>
<dbReference type="InterPro" id="IPR036388">
    <property type="entry name" value="WH-like_DNA-bd_sf"/>
</dbReference>
<dbReference type="InterPro" id="IPR013249">
    <property type="entry name" value="RNA_pol_sigma70_r4_t2"/>
</dbReference>
<dbReference type="CDD" id="cd00130">
    <property type="entry name" value="PAS"/>
    <property type="match status" value="1"/>
</dbReference>
<keyword evidence="4" id="KW-0804">Transcription</keyword>
<name>A0A2N7W615_9BURK</name>
<proteinExistence type="inferred from homology"/>
<dbReference type="Proteomes" id="UP000235659">
    <property type="component" value="Unassembled WGS sequence"/>
</dbReference>
<dbReference type="OrthoDB" id="9780326at2"/>
<dbReference type="SMART" id="SM00091">
    <property type="entry name" value="PAS"/>
    <property type="match status" value="1"/>
</dbReference>
<evidence type="ECO:0000256" key="3">
    <source>
        <dbReference type="ARBA" id="ARBA00023082"/>
    </source>
</evidence>
<organism evidence="6 9">
    <name type="scientific">Paraburkholderia rhynchosiae</name>
    <dbReference type="NCBI Taxonomy" id="487049"/>
    <lineage>
        <taxon>Bacteria</taxon>
        <taxon>Pseudomonadati</taxon>
        <taxon>Pseudomonadota</taxon>
        <taxon>Betaproteobacteria</taxon>
        <taxon>Burkholderiales</taxon>
        <taxon>Burkholderiaceae</taxon>
        <taxon>Paraburkholderia</taxon>
    </lineage>
</organism>
<dbReference type="EMBL" id="CADIJZ010000023">
    <property type="protein sequence ID" value="CAB3725430.1"/>
    <property type="molecule type" value="Genomic_DNA"/>
</dbReference>
<evidence type="ECO:0000313" key="6">
    <source>
        <dbReference type="EMBL" id="CAB3725430.1"/>
    </source>
</evidence>
<reference evidence="6 9" key="2">
    <citation type="submission" date="2020-04" db="EMBL/GenBank/DDBJ databases">
        <authorList>
            <person name="De Canck E."/>
        </authorList>
    </citation>
    <scope>NUCLEOTIDE SEQUENCE [LARGE SCALE GENOMIC DNA]</scope>
    <source>
        <strain evidence="6 9">LMG 27174</strain>
    </source>
</reference>
<comment type="similarity">
    <text evidence="1">Belongs to the sigma-70 factor family. ECF subfamily.</text>
</comment>
<dbReference type="InterPro" id="IPR014284">
    <property type="entry name" value="RNA_pol_sigma-70_dom"/>
</dbReference>
<evidence type="ECO:0000313" key="7">
    <source>
        <dbReference type="EMBL" id="PMS24828.1"/>
    </source>
</evidence>
<dbReference type="InterPro" id="IPR007627">
    <property type="entry name" value="RNA_pol_sigma70_r2"/>
</dbReference>
<dbReference type="SUPFAM" id="SSF88946">
    <property type="entry name" value="Sigma2 domain of RNA polymerase sigma factors"/>
    <property type="match status" value="1"/>
</dbReference>
<sequence length="452" mass="50156">MVANLVDETRIFWSSSAERPTPAAIRRHGAQALRLPHLIEDPSPAVVFIDCADTDASAEIEKLRIENGDEHYLIPVLRELSPERVVSLIARGANDAINDEHLENPEAIIGRARDHTKLLSFARDGVADFSLLQNHTDGMVSPVFFKDTNGLYTGCNQVFERFLGIERAGILGKSVYDVAPSDLALTYHKADLGLAAHGGVQTYVAGVRNGAGIVRMVRFYKGVVYGEDGRITGIVGAMHDIDDLRGHETARQEIDAVTSHVSANVVAREGFAGVDHDRPFLERVAAGDASALAHLYRVYHRRLARFLTRLTWKSEVIDEIINDTFLVVWKRAGDFRGEASVSTWIIGIAYRSALRALRDQRRSEFEPLDVDHADTRAEYWHDHELSDLLAKALDLLPVEQRLVMALAYVLGHSVGEIADITGCPVTTVKARMHRARCKLRETLDMLGQVKCV</sequence>
<keyword evidence="8" id="KW-1185">Reference proteome</keyword>
<protein>
    <recommendedName>
        <fullName evidence="5">PAS domain-containing protein</fullName>
    </recommendedName>
</protein>
<dbReference type="PANTHER" id="PTHR43133:SF32">
    <property type="entry name" value="BLR3042 PROTEIN"/>
    <property type="match status" value="1"/>
</dbReference>
<dbReference type="GO" id="GO:0006352">
    <property type="term" value="P:DNA-templated transcription initiation"/>
    <property type="evidence" value="ECO:0007669"/>
    <property type="project" value="InterPro"/>
</dbReference>
<reference evidence="7 8" key="1">
    <citation type="submission" date="2018-01" db="EMBL/GenBank/DDBJ databases">
        <title>Whole genome analyses suggest that Burkholderia sensu lato contains two further novel genera in the rhizoxinica-symbiotica group Mycetohabitans gen. nov., and Trinickia gen. nov.: implications for the evolution of diazotrophy and nodulation in the Burkholderiaceae.</title>
        <authorList>
            <person name="Estrada-de los Santos P."/>
            <person name="Palmer M."/>
            <person name="Chavez-Ramirez B."/>
            <person name="Beukes C."/>
            <person name="Steenkamp E.T."/>
            <person name="Hirsch A.M."/>
            <person name="Manyaka P."/>
            <person name="Maluk M."/>
            <person name="Lafos M."/>
            <person name="Crook M."/>
            <person name="Gross E."/>
            <person name="Simon M.F."/>
            <person name="Bueno dos Reis Junior F."/>
            <person name="Poole P.S."/>
            <person name="Venter S.N."/>
            <person name="James E.K."/>
        </authorList>
    </citation>
    <scope>NUCLEOTIDE SEQUENCE [LARGE SCALE GENOMIC DNA]</scope>
    <source>
        <strain evidence="7 8">WSM 3937</strain>
    </source>
</reference>
<dbReference type="NCBIfam" id="TIGR00229">
    <property type="entry name" value="sensory_box"/>
    <property type="match status" value="1"/>
</dbReference>
<dbReference type="InterPro" id="IPR013656">
    <property type="entry name" value="PAS_4"/>
</dbReference>
<dbReference type="InterPro" id="IPR035965">
    <property type="entry name" value="PAS-like_dom_sf"/>
</dbReference>
<dbReference type="SUPFAM" id="SSF55785">
    <property type="entry name" value="PYP-like sensor domain (PAS domain)"/>
    <property type="match status" value="1"/>
</dbReference>
<dbReference type="EMBL" id="PNXY01000032">
    <property type="protein sequence ID" value="PMS24828.1"/>
    <property type="molecule type" value="Genomic_DNA"/>
</dbReference>
<dbReference type="Pfam" id="PF04542">
    <property type="entry name" value="Sigma70_r2"/>
    <property type="match status" value="1"/>
</dbReference>
<dbReference type="PROSITE" id="PS50112">
    <property type="entry name" value="PAS"/>
    <property type="match status" value="1"/>
</dbReference>
<evidence type="ECO:0000259" key="5">
    <source>
        <dbReference type="PROSITE" id="PS50112"/>
    </source>
</evidence>
<dbReference type="Proteomes" id="UP000494205">
    <property type="component" value="Unassembled WGS sequence"/>
</dbReference>
<dbReference type="Pfam" id="PF08448">
    <property type="entry name" value="PAS_4"/>
    <property type="match status" value="1"/>
</dbReference>
<keyword evidence="3" id="KW-0731">Sigma factor</keyword>
<dbReference type="SUPFAM" id="SSF88659">
    <property type="entry name" value="Sigma3 and sigma4 domains of RNA polymerase sigma factors"/>
    <property type="match status" value="1"/>
</dbReference>
<evidence type="ECO:0000313" key="8">
    <source>
        <dbReference type="Proteomes" id="UP000235659"/>
    </source>
</evidence>
<feature type="domain" description="PAS" evidence="5">
    <location>
        <begin position="128"/>
        <end position="178"/>
    </location>
</feature>
<evidence type="ECO:0000256" key="4">
    <source>
        <dbReference type="ARBA" id="ARBA00023163"/>
    </source>
</evidence>
<dbReference type="NCBIfam" id="TIGR02937">
    <property type="entry name" value="sigma70-ECF"/>
    <property type="match status" value="1"/>
</dbReference>
<dbReference type="Gene3D" id="3.30.450.20">
    <property type="entry name" value="PAS domain"/>
    <property type="match status" value="1"/>
</dbReference>
<dbReference type="CDD" id="cd06171">
    <property type="entry name" value="Sigma70_r4"/>
    <property type="match status" value="1"/>
</dbReference>
<dbReference type="InterPro" id="IPR013325">
    <property type="entry name" value="RNA_pol_sigma_r2"/>
</dbReference>
<evidence type="ECO:0000256" key="2">
    <source>
        <dbReference type="ARBA" id="ARBA00023015"/>
    </source>
</evidence>
<dbReference type="GO" id="GO:0003677">
    <property type="term" value="F:DNA binding"/>
    <property type="evidence" value="ECO:0007669"/>
    <property type="project" value="InterPro"/>
</dbReference>
<dbReference type="Pfam" id="PF08281">
    <property type="entry name" value="Sigma70_r4_2"/>
    <property type="match status" value="1"/>
</dbReference>
<keyword evidence="2" id="KW-0805">Transcription regulation</keyword>
<dbReference type="InterPro" id="IPR000014">
    <property type="entry name" value="PAS"/>
</dbReference>
<gene>
    <name evidence="7" type="ORF">C0Z16_30265</name>
    <name evidence="6" type="ORF">LMG27174_05320</name>
</gene>
<dbReference type="AlphaFoldDB" id="A0A2N7W615"/>
<dbReference type="InterPro" id="IPR013324">
    <property type="entry name" value="RNA_pol_sigma_r3/r4-like"/>
</dbReference>
<dbReference type="GO" id="GO:0016987">
    <property type="term" value="F:sigma factor activity"/>
    <property type="evidence" value="ECO:0007669"/>
    <property type="project" value="UniProtKB-KW"/>
</dbReference>